<name>A0A9Q1K7H7_9CARY</name>
<dbReference type="EMBL" id="JAKOGI010000280">
    <property type="protein sequence ID" value="KAJ8437800.1"/>
    <property type="molecule type" value="Genomic_DNA"/>
</dbReference>
<evidence type="ECO:0000256" key="4">
    <source>
        <dbReference type="ARBA" id="ARBA00023163"/>
    </source>
</evidence>
<evidence type="ECO:0000313" key="8">
    <source>
        <dbReference type="Proteomes" id="UP001153076"/>
    </source>
</evidence>
<keyword evidence="3" id="KW-0238">DNA-binding</keyword>
<evidence type="ECO:0000259" key="6">
    <source>
        <dbReference type="PROSITE" id="PS50811"/>
    </source>
</evidence>
<dbReference type="PANTHER" id="PTHR31282">
    <property type="entry name" value="WRKY TRANSCRIPTION FACTOR 21-RELATED"/>
    <property type="match status" value="1"/>
</dbReference>
<dbReference type="Gene3D" id="2.20.25.80">
    <property type="entry name" value="WRKY domain"/>
    <property type="match status" value="1"/>
</dbReference>
<evidence type="ECO:0000256" key="3">
    <source>
        <dbReference type="ARBA" id="ARBA00023125"/>
    </source>
</evidence>
<dbReference type="PROSITE" id="PS50811">
    <property type="entry name" value="WRKY"/>
    <property type="match status" value="1"/>
</dbReference>
<dbReference type="GO" id="GO:0005516">
    <property type="term" value="F:calmodulin binding"/>
    <property type="evidence" value="ECO:0007669"/>
    <property type="project" value="UniProtKB-ARBA"/>
</dbReference>
<gene>
    <name evidence="7" type="ORF">Cgig2_013719</name>
</gene>
<dbReference type="OrthoDB" id="756799at2759"/>
<accession>A0A9Q1K7H7</accession>
<evidence type="ECO:0000256" key="5">
    <source>
        <dbReference type="ARBA" id="ARBA00023242"/>
    </source>
</evidence>
<dbReference type="InterPro" id="IPR044810">
    <property type="entry name" value="WRKY_plant"/>
</dbReference>
<comment type="caution">
    <text evidence="7">The sequence shown here is derived from an EMBL/GenBank/DDBJ whole genome shotgun (WGS) entry which is preliminary data.</text>
</comment>
<keyword evidence="4" id="KW-0804">Transcription</keyword>
<comment type="subcellular location">
    <subcellularLocation>
        <location evidence="1">Nucleus</location>
    </subcellularLocation>
</comment>
<dbReference type="GO" id="GO:0003700">
    <property type="term" value="F:DNA-binding transcription factor activity"/>
    <property type="evidence" value="ECO:0007669"/>
    <property type="project" value="InterPro"/>
</dbReference>
<dbReference type="InterPro" id="IPR018872">
    <property type="entry name" value="Zn-cluster-dom"/>
</dbReference>
<evidence type="ECO:0000313" key="7">
    <source>
        <dbReference type="EMBL" id="KAJ8437800.1"/>
    </source>
</evidence>
<evidence type="ECO:0000256" key="2">
    <source>
        <dbReference type="ARBA" id="ARBA00023015"/>
    </source>
</evidence>
<dbReference type="Pfam" id="PF03106">
    <property type="entry name" value="WRKY"/>
    <property type="match status" value="1"/>
</dbReference>
<dbReference type="GO" id="GO:0043565">
    <property type="term" value="F:sequence-specific DNA binding"/>
    <property type="evidence" value="ECO:0007669"/>
    <property type="project" value="InterPro"/>
</dbReference>
<dbReference type="FunFam" id="2.20.25.80:FF:000004">
    <property type="entry name" value="WRKY transcription factor 65"/>
    <property type="match status" value="1"/>
</dbReference>
<feature type="domain" description="WRKY" evidence="6">
    <location>
        <begin position="188"/>
        <end position="254"/>
    </location>
</feature>
<dbReference type="Pfam" id="PF10533">
    <property type="entry name" value="Plant_zn_clust"/>
    <property type="match status" value="1"/>
</dbReference>
<keyword evidence="2" id="KW-0805">Transcription regulation</keyword>
<evidence type="ECO:0000256" key="1">
    <source>
        <dbReference type="ARBA" id="ARBA00004123"/>
    </source>
</evidence>
<dbReference type="GO" id="GO:0005634">
    <property type="term" value="C:nucleus"/>
    <property type="evidence" value="ECO:0007669"/>
    <property type="project" value="UniProtKB-SubCell"/>
</dbReference>
<dbReference type="InterPro" id="IPR003657">
    <property type="entry name" value="WRKY_dom"/>
</dbReference>
<keyword evidence="8" id="KW-1185">Reference proteome</keyword>
<reference evidence="7" key="1">
    <citation type="submission" date="2022-04" db="EMBL/GenBank/DDBJ databases">
        <title>Carnegiea gigantea Genome sequencing and assembly v2.</title>
        <authorList>
            <person name="Copetti D."/>
            <person name="Sanderson M.J."/>
            <person name="Burquez A."/>
            <person name="Wojciechowski M.F."/>
        </authorList>
    </citation>
    <scope>NUCLEOTIDE SEQUENCE</scope>
    <source>
        <strain evidence="7">SGP5-SGP5p</strain>
        <tissue evidence="7">Aerial part</tissue>
    </source>
</reference>
<keyword evidence="5" id="KW-0539">Nucleus</keyword>
<dbReference type="AlphaFoldDB" id="A0A9Q1K7H7"/>
<organism evidence="7 8">
    <name type="scientific">Carnegiea gigantea</name>
    <dbReference type="NCBI Taxonomy" id="171969"/>
    <lineage>
        <taxon>Eukaryota</taxon>
        <taxon>Viridiplantae</taxon>
        <taxon>Streptophyta</taxon>
        <taxon>Embryophyta</taxon>
        <taxon>Tracheophyta</taxon>
        <taxon>Spermatophyta</taxon>
        <taxon>Magnoliopsida</taxon>
        <taxon>eudicotyledons</taxon>
        <taxon>Gunneridae</taxon>
        <taxon>Pentapetalae</taxon>
        <taxon>Caryophyllales</taxon>
        <taxon>Cactineae</taxon>
        <taxon>Cactaceae</taxon>
        <taxon>Cactoideae</taxon>
        <taxon>Echinocereeae</taxon>
        <taxon>Carnegiea</taxon>
    </lineage>
</organism>
<proteinExistence type="predicted"/>
<protein>
    <recommendedName>
        <fullName evidence="6">WRKY domain-containing protein</fullName>
    </recommendedName>
</protein>
<dbReference type="Proteomes" id="UP001153076">
    <property type="component" value="Unassembled WGS sequence"/>
</dbReference>
<sequence length="263" mass="29265">MALEEKLANEAVQKGLTYAHKFISSISDQTQPSISLDFEESSLIAYEAIKEFKKFVSLLEESTMRKPNRVKQGPLAKVGGINPKEMVDPPAPRLNQLVSSQVPATKELSFVKGGSNVINMSFSNPVLSLEGSTTSSKQMVMQSSFSGVLTFSGDTSTKCASSSRTCHCSRKRKRREKRRIKVPAISEKIADIPPDDHCWRKYGQKPIKGSPHPRSYYKCSTCKGCPARKQVERCLEDSSMLVVTYEGEHNHSSFTFPYPAITF</sequence>
<dbReference type="InterPro" id="IPR036576">
    <property type="entry name" value="WRKY_dom_sf"/>
</dbReference>
<dbReference type="SUPFAM" id="SSF118290">
    <property type="entry name" value="WRKY DNA-binding domain"/>
    <property type="match status" value="1"/>
</dbReference>
<dbReference type="SMART" id="SM00774">
    <property type="entry name" value="WRKY"/>
    <property type="match status" value="1"/>
</dbReference>